<feature type="compositionally biased region" description="Low complexity" evidence="6">
    <location>
        <begin position="339"/>
        <end position="350"/>
    </location>
</feature>
<organism evidence="8">
    <name type="scientific">Rhizochromulina marina</name>
    <dbReference type="NCBI Taxonomy" id="1034831"/>
    <lineage>
        <taxon>Eukaryota</taxon>
        <taxon>Sar</taxon>
        <taxon>Stramenopiles</taxon>
        <taxon>Ochrophyta</taxon>
        <taxon>Dictyochophyceae</taxon>
        <taxon>Rhizochromulinales</taxon>
        <taxon>Rhizochromulina</taxon>
    </lineage>
</organism>
<evidence type="ECO:0000256" key="5">
    <source>
        <dbReference type="ARBA" id="ARBA00023004"/>
    </source>
</evidence>
<evidence type="ECO:0000256" key="1">
    <source>
        <dbReference type="ARBA" id="ARBA00001961"/>
    </source>
</evidence>
<dbReference type="PANTHER" id="PTHR10869">
    <property type="entry name" value="PROLYL 4-HYDROXYLASE ALPHA SUBUNIT"/>
    <property type="match status" value="1"/>
</dbReference>
<evidence type="ECO:0000256" key="4">
    <source>
        <dbReference type="ARBA" id="ARBA00023002"/>
    </source>
</evidence>
<dbReference type="GO" id="GO:0005783">
    <property type="term" value="C:endoplasmic reticulum"/>
    <property type="evidence" value="ECO:0007669"/>
    <property type="project" value="TreeGrafter"/>
</dbReference>
<keyword evidence="4" id="KW-0560">Oxidoreductase</keyword>
<dbReference type="SMART" id="SM00702">
    <property type="entry name" value="P4Hc"/>
    <property type="match status" value="1"/>
</dbReference>
<dbReference type="InterPro" id="IPR045054">
    <property type="entry name" value="P4HA-like"/>
</dbReference>
<feature type="compositionally biased region" description="Basic residues" evidence="6">
    <location>
        <begin position="351"/>
        <end position="360"/>
    </location>
</feature>
<reference evidence="8" key="1">
    <citation type="submission" date="2021-01" db="EMBL/GenBank/DDBJ databases">
        <authorList>
            <person name="Corre E."/>
            <person name="Pelletier E."/>
            <person name="Niang G."/>
            <person name="Scheremetjew M."/>
            <person name="Finn R."/>
            <person name="Kale V."/>
            <person name="Holt S."/>
            <person name="Cochrane G."/>
            <person name="Meng A."/>
            <person name="Brown T."/>
            <person name="Cohen L."/>
        </authorList>
    </citation>
    <scope>NUCLEOTIDE SEQUENCE</scope>
    <source>
        <strain evidence="8">CCMP1243</strain>
    </source>
</reference>
<proteinExistence type="predicted"/>
<sequence>MALSSPMGAALMRRKRRIVPTARDLLQDEFSAVCGRREEAEGPGAEEQPPHGGRQLRQRSKAKTRTLCPGIQRVFFQEQGSIKCRGRRVNQIHTNPNVFEVYDFLTEGEMEHLDLVISSQQRKKGGFKASYTDTDTGDKVISEERTSTFFYVQKFGDSKVRAIEARAAEMIGLPAENVEPLQVVAYRDGQQFTEHHDAGTLCGDDGMEQVEEVSPFRLVTLFLYLNTLPPGQGETAFPRLNINVRPERNKAVVFCNCDENGRVDLRLTHAARPVDEGFEKYGMNIWITDSSLTHLIQSKCGVQPSKEIAAGGGQKRKRLILKGLQNSWEEGEDTPLPHATASAATSSGTSRKPKQAKRKKDTKDKSAAAS</sequence>
<feature type="compositionally biased region" description="Basic and acidic residues" evidence="6">
    <location>
        <begin position="361"/>
        <end position="370"/>
    </location>
</feature>
<comment type="cofactor">
    <cofactor evidence="1">
        <name>L-ascorbate</name>
        <dbReference type="ChEBI" id="CHEBI:38290"/>
    </cofactor>
</comment>
<dbReference type="Pfam" id="PF13640">
    <property type="entry name" value="2OG-FeII_Oxy_3"/>
    <property type="match status" value="1"/>
</dbReference>
<dbReference type="GO" id="GO:0005506">
    <property type="term" value="F:iron ion binding"/>
    <property type="evidence" value="ECO:0007669"/>
    <property type="project" value="InterPro"/>
</dbReference>
<dbReference type="GO" id="GO:0031418">
    <property type="term" value="F:L-ascorbic acid binding"/>
    <property type="evidence" value="ECO:0007669"/>
    <property type="project" value="InterPro"/>
</dbReference>
<evidence type="ECO:0000313" key="8">
    <source>
        <dbReference type="EMBL" id="CAD9708340.1"/>
    </source>
</evidence>
<keyword evidence="3" id="KW-0223">Dioxygenase</keyword>
<dbReference type="AlphaFoldDB" id="A0A7S2WVM6"/>
<name>A0A7S2WVM6_9STRA</name>
<accession>A0A7S2WVM6</accession>
<feature type="compositionally biased region" description="Basic residues" evidence="6">
    <location>
        <begin position="54"/>
        <end position="63"/>
    </location>
</feature>
<dbReference type="InterPro" id="IPR044862">
    <property type="entry name" value="Pro_4_hyd_alph_FE2OG_OXY"/>
</dbReference>
<feature type="domain" description="Prolyl 4-hydroxylase alpha subunit" evidence="7">
    <location>
        <begin position="96"/>
        <end position="288"/>
    </location>
</feature>
<dbReference type="InterPro" id="IPR006620">
    <property type="entry name" value="Pro_4_hyd_alph"/>
</dbReference>
<evidence type="ECO:0000259" key="7">
    <source>
        <dbReference type="SMART" id="SM00702"/>
    </source>
</evidence>
<feature type="region of interest" description="Disordered" evidence="6">
    <location>
        <begin position="36"/>
        <end position="63"/>
    </location>
</feature>
<feature type="region of interest" description="Disordered" evidence="6">
    <location>
        <begin position="323"/>
        <end position="370"/>
    </location>
</feature>
<keyword evidence="2" id="KW-0479">Metal-binding</keyword>
<keyword evidence="5" id="KW-0408">Iron</keyword>
<protein>
    <recommendedName>
        <fullName evidence="7">Prolyl 4-hydroxylase alpha subunit domain-containing protein</fullName>
    </recommendedName>
</protein>
<evidence type="ECO:0000256" key="6">
    <source>
        <dbReference type="SAM" id="MobiDB-lite"/>
    </source>
</evidence>
<evidence type="ECO:0000256" key="3">
    <source>
        <dbReference type="ARBA" id="ARBA00022964"/>
    </source>
</evidence>
<feature type="compositionally biased region" description="Low complexity" evidence="6">
    <location>
        <begin position="42"/>
        <end position="53"/>
    </location>
</feature>
<dbReference type="Gene3D" id="2.60.120.620">
    <property type="entry name" value="q2cbj1_9rhob like domain"/>
    <property type="match status" value="1"/>
</dbReference>
<dbReference type="EMBL" id="HBHJ01029207">
    <property type="protein sequence ID" value="CAD9708340.1"/>
    <property type="molecule type" value="Transcribed_RNA"/>
</dbReference>
<dbReference type="GO" id="GO:0004656">
    <property type="term" value="F:procollagen-proline 4-dioxygenase activity"/>
    <property type="evidence" value="ECO:0007669"/>
    <property type="project" value="TreeGrafter"/>
</dbReference>
<evidence type="ECO:0000256" key="2">
    <source>
        <dbReference type="ARBA" id="ARBA00022723"/>
    </source>
</evidence>
<gene>
    <name evidence="8" type="ORF">RMAR1173_LOCUS19332</name>
</gene>
<dbReference type="PANTHER" id="PTHR10869:SF235">
    <property type="entry name" value="PROCOLLAGEN-PROLINE 4-DIOXYGENASE"/>
    <property type="match status" value="1"/>
</dbReference>